<evidence type="ECO:0000313" key="1">
    <source>
        <dbReference type="EMBL" id="KAK2191270.1"/>
    </source>
</evidence>
<reference evidence="1" key="1">
    <citation type="journal article" date="2023" name="Mol. Biol. Evol.">
        <title>Third-Generation Sequencing Reveals the Adaptive Role of the Epigenome in Three Deep-Sea Polychaetes.</title>
        <authorList>
            <person name="Perez M."/>
            <person name="Aroh O."/>
            <person name="Sun Y."/>
            <person name="Lan Y."/>
            <person name="Juniper S.K."/>
            <person name="Young C.R."/>
            <person name="Angers B."/>
            <person name="Qian P.Y."/>
        </authorList>
    </citation>
    <scope>NUCLEOTIDE SEQUENCE</scope>
    <source>
        <strain evidence="1">R07B-5</strain>
    </source>
</reference>
<dbReference type="AlphaFoldDB" id="A0AAD9PAP3"/>
<protein>
    <submittedName>
        <fullName evidence="1">Uncharacterized protein</fullName>
    </submittedName>
</protein>
<sequence>METMLELHSVDRGLDINQRRCKCDRKLTFYSNHTITRRLSSPTSQSIFYVHFRFTWDLYATRARVFGATPNAMKMEETQRCNKERSPNLPHTQYACSELFETCFVS</sequence>
<organism evidence="1 2">
    <name type="scientific">Ridgeia piscesae</name>
    <name type="common">Tubeworm</name>
    <dbReference type="NCBI Taxonomy" id="27915"/>
    <lineage>
        <taxon>Eukaryota</taxon>
        <taxon>Metazoa</taxon>
        <taxon>Spiralia</taxon>
        <taxon>Lophotrochozoa</taxon>
        <taxon>Annelida</taxon>
        <taxon>Polychaeta</taxon>
        <taxon>Sedentaria</taxon>
        <taxon>Canalipalpata</taxon>
        <taxon>Sabellida</taxon>
        <taxon>Siboglinidae</taxon>
        <taxon>Ridgeia</taxon>
    </lineage>
</organism>
<dbReference type="EMBL" id="JAODUO010000055">
    <property type="protein sequence ID" value="KAK2191270.1"/>
    <property type="molecule type" value="Genomic_DNA"/>
</dbReference>
<keyword evidence="2" id="KW-1185">Reference proteome</keyword>
<gene>
    <name evidence="1" type="ORF">NP493_56g02033</name>
</gene>
<name>A0AAD9PAP3_RIDPI</name>
<accession>A0AAD9PAP3</accession>
<proteinExistence type="predicted"/>
<comment type="caution">
    <text evidence="1">The sequence shown here is derived from an EMBL/GenBank/DDBJ whole genome shotgun (WGS) entry which is preliminary data.</text>
</comment>
<dbReference type="Proteomes" id="UP001209878">
    <property type="component" value="Unassembled WGS sequence"/>
</dbReference>
<evidence type="ECO:0000313" key="2">
    <source>
        <dbReference type="Proteomes" id="UP001209878"/>
    </source>
</evidence>